<organism evidence="1 2">
    <name type="scientific">Caproicibacterium amylolyticum</name>
    <dbReference type="NCBI Taxonomy" id="2766537"/>
    <lineage>
        <taxon>Bacteria</taxon>
        <taxon>Bacillati</taxon>
        <taxon>Bacillota</taxon>
        <taxon>Clostridia</taxon>
        <taxon>Eubacteriales</taxon>
        <taxon>Oscillospiraceae</taxon>
        <taxon>Caproicibacterium</taxon>
    </lineage>
</organism>
<dbReference type="AlphaFoldDB" id="A0A7G9WGV1"/>
<dbReference type="RefSeq" id="WP_212506978.1">
    <property type="nucleotide sequence ID" value="NZ_CP060696.1"/>
</dbReference>
<dbReference type="KEGG" id="caml:H6X83_13540"/>
<reference evidence="1 2" key="1">
    <citation type="submission" date="2020-08" db="EMBL/GenBank/DDBJ databases">
        <authorList>
            <person name="Ren C."/>
            <person name="Gu Y."/>
            <person name="Xu Y."/>
        </authorList>
    </citation>
    <scope>NUCLEOTIDE SEQUENCE [LARGE SCALE GENOMIC DNA]</scope>
    <source>
        <strain evidence="1 2">LBM18003</strain>
    </source>
</reference>
<name>A0A7G9WGV1_9FIRM</name>
<dbReference type="Proteomes" id="UP000516046">
    <property type="component" value="Chromosome"/>
</dbReference>
<proteinExistence type="predicted"/>
<dbReference type="EMBL" id="CP060696">
    <property type="protein sequence ID" value="QNO17913.1"/>
    <property type="molecule type" value="Genomic_DNA"/>
</dbReference>
<evidence type="ECO:0000313" key="1">
    <source>
        <dbReference type="EMBL" id="QNO17913.1"/>
    </source>
</evidence>
<evidence type="ECO:0000313" key="2">
    <source>
        <dbReference type="Proteomes" id="UP000516046"/>
    </source>
</evidence>
<accession>A0A7G9WGV1</accession>
<sequence>MKIEYAHSAIGLEPDMIISASDFLKAFDDETEYNFLRFSVDAFTAGHGFENQFAMQHYRAAKGWLKRSSSVLFVVKERDISPIRYIRWCEIYVITDGKMMNAITSEDGAHLDVNIKRDNATSNERGDVS</sequence>
<gene>
    <name evidence="1" type="ORF">H6X83_13540</name>
</gene>
<protein>
    <submittedName>
        <fullName evidence="1">Uncharacterized protein</fullName>
    </submittedName>
</protein>
<keyword evidence="2" id="KW-1185">Reference proteome</keyword>